<feature type="region of interest" description="Disordered" evidence="2">
    <location>
        <begin position="469"/>
        <end position="555"/>
    </location>
</feature>
<dbReference type="InterPro" id="IPR011009">
    <property type="entry name" value="Kinase-like_dom_sf"/>
</dbReference>
<comment type="similarity">
    <text evidence="1">Belongs to the protein kinase superfamily.</text>
</comment>
<evidence type="ECO:0000256" key="1">
    <source>
        <dbReference type="ARBA" id="ARBA00038349"/>
    </source>
</evidence>
<dbReference type="EMBL" id="OA564525">
    <property type="protein sequence ID" value="CAD7194591.1"/>
    <property type="molecule type" value="Genomic_DNA"/>
</dbReference>
<dbReference type="Gene3D" id="1.10.510.10">
    <property type="entry name" value="Transferase(Phosphotransferase) domain 1"/>
    <property type="match status" value="1"/>
</dbReference>
<dbReference type="AlphaFoldDB" id="A0A7R8VD08"/>
<feature type="domain" description="Protein kinase" evidence="3">
    <location>
        <begin position="1"/>
        <end position="254"/>
    </location>
</feature>
<evidence type="ECO:0000313" key="4">
    <source>
        <dbReference type="EMBL" id="CAD7194591.1"/>
    </source>
</evidence>
<feature type="compositionally biased region" description="Polar residues" evidence="2">
    <location>
        <begin position="537"/>
        <end position="554"/>
    </location>
</feature>
<feature type="region of interest" description="Disordered" evidence="2">
    <location>
        <begin position="608"/>
        <end position="628"/>
    </location>
</feature>
<dbReference type="InterPro" id="IPR051177">
    <property type="entry name" value="CIK-Related_Protein"/>
</dbReference>
<dbReference type="Gene3D" id="1.25.10.10">
    <property type="entry name" value="Leucine-rich Repeat Variant"/>
    <property type="match status" value="1"/>
</dbReference>
<proteinExistence type="inferred from homology"/>
<dbReference type="PROSITE" id="PS50011">
    <property type="entry name" value="PROTEIN_KINASE_DOM"/>
    <property type="match status" value="1"/>
</dbReference>
<accession>A0A7R8VD08</accession>
<dbReference type="GO" id="GO:0004672">
    <property type="term" value="F:protein kinase activity"/>
    <property type="evidence" value="ECO:0007669"/>
    <property type="project" value="InterPro"/>
</dbReference>
<feature type="compositionally biased region" description="Basic and acidic residues" evidence="2">
    <location>
        <begin position="477"/>
        <end position="490"/>
    </location>
</feature>
<gene>
    <name evidence="4" type="ORF">TDIB3V08_LOCUS1008</name>
</gene>
<dbReference type="Gene3D" id="3.30.200.20">
    <property type="entry name" value="Phosphorylase Kinase, domain 1"/>
    <property type="match status" value="1"/>
</dbReference>
<evidence type="ECO:0000259" key="3">
    <source>
        <dbReference type="PROSITE" id="PS50011"/>
    </source>
</evidence>
<dbReference type="InterPro" id="IPR000719">
    <property type="entry name" value="Prot_kinase_dom"/>
</dbReference>
<dbReference type="InterPro" id="IPR016024">
    <property type="entry name" value="ARM-type_fold"/>
</dbReference>
<dbReference type="GO" id="GO:0005524">
    <property type="term" value="F:ATP binding"/>
    <property type="evidence" value="ECO:0007669"/>
    <property type="project" value="InterPro"/>
</dbReference>
<dbReference type="SUPFAM" id="SSF56112">
    <property type="entry name" value="Protein kinase-like (PK-like)"/>
    <property type="match status" value="1"/>
</dbReference>
<dbReference type="SUPFAM" id="SSF48371">
    <property type="entry name" value="ARM repeat"/>
    <property type="match status" value="1"/>
</dbReference>
<dbReference type="InterPro" id="IPR011989">
    <property type="entry name" value="ARM-like"/>
</dbReference>
<evidence type="ECO:0000256" key="2">
    <source>
        <dbReference type="SAM" id="MobiDB-lite"/>
    </source>
</evidence>
<protein>
    <recommendedName>
        <fullName evidence="3">Protein kinase domain-containing protein</fullName>
    </recommendedName>
</protein>
<feature type="compositionally biased region" description="Acidic residues" evidence="2">
    <location>
        <begin position="611"/>
        <end position="628"/>
    </location>
</feature>
<name>A0A7R8VD08_TIMDO</name>
<sequence length="628" mass="69317">MMGSEGSRLPGLEIEDKAVQVTDGWTLYPATITTGTTSSLSVFISYNSIGCVISKANAASFEKAAKNLMLYRHPCILKFISSWHKNGNTYLATENVSPLSQVLAGQTSLQICIGLHSILKALVFLHEKALSSHNNVCCAAVYVIPDGTWKLGGLEYLCRFSELTTSYLQETRAHRYEKGVAPEEENTKSSHISQQYSCIDQFAFGVLAEEVLSKKPEDDVPAMADFQELCKKQLQNIEPSVRPKLSSLLEHPFFTHSYIKIHSFLEELPLKSDSEKQSFFRSLVTELESLPEELIASQLGSLLLSRLVLLDSTAQQNFLPRVLCPSESGHLGLFTIATYKKYLVPKLIHMFCVRDAQVRLLLLTHFSKFCKVFTNEQLKEQILPELLVGIKDTNNHLVSMTLRSLADLVPLLGASTVIGGKRGRLFTDGRPKVHNAHKINPKTIKSPIHVQDLSSQLRVNTVSIGADTDSAASYETLPERPSPDGGEDKTTTTSDEETEAWSDWDVPDSNGGVSVGEKEEVPLLSKQDSPGHVSSPLKDSTTTRTSSGQNSLPDITTLDIKMSSPLPAVGKHRDEIDFFQDMEPVISKTSVLRVSEETPKSKFDVSLVSGGEEEGWDDDLEDWGDIGK</sequence>
<dbReference type="PANTHER" id="PTHR12984:SF15">
    <property type="entry name" value="PROTEIN-ASSOCIATING WITH THE CARBOXYL-TERMINAL DOMAIN OF EZRIN"/>
    <property type="match status" value="1"/>
</dbReference>
<organism evidence="4">
    <name type="scientific">Timema douglasi</name>
    <name type="common">Walking stick</name>
    <dbReference type="NCBI Taxonomy" id="61478"/>
    <lineage>
        <taxon>Eukaryota</taxon>
        <taxon>Metazoa</taxon>
        <taxon>Ecdysozoa</taxon>
        <taxon>Arthropoda</taxon>
        <taxon>Hexapoda</taxon>
        <taxon>Insecta</taxon>
        <taxon>Pterygota</taxon>
        <taxon>Neoptera</taxon>
        <taxon>Polyneoptera</taxon>
        <taxon>Phasmatodea</taxon>
        <taxon>Timematodea</taxon>
        <taxon>Timematoidea</taxon>
        <taxon>Timematidae</taxon>
        <taxon>Timema</taxon>
    </lineage>
</organism>
<dbReference type="PANTHER" id="PTHR12984">
    <property type="entry name" value="SCY1-RELATED S/T PROTEIN KINASE-LIKE"/>
    <property type="match status" value="1"/>
</dbReference>
<reference evidence="4" key="1">
    <citation type="submission" date="2020-11" db="EMBL/GenBank/DDBJ databases">
        <authorList>
            <person name="Tran Van P."/>
        </authorList>
    </citation>
    <scope>NUCLEOTIDE SEQUENCE</scope>
</reference>
<feature type="compositionally biased region" description="Acidic residues" evidence="2">
    <location>
        <begin position="494"/>
        <end position="506"/>
    </location>
</feature>